<keyword evidence="5" id="KW-0808">Transferase</keyword>
<keyword evidence="13" id="KW-1185">Reference proteome</keyword>
<evidence type="ECO:0000259" key="11">
    <source>
        <dbReference type="PROSITE" id="PS50885"/>
    </source>
</evidence>
<evidence type="ECO:0000256" key="5">
    <source>
        <dbReference type="ARBA" id="ARBA00022679"/>
    </source>
</evidence>
<dbReference type="CDD" id="cd00156">
    <property type="entry name" value="REC"/>
    <property type="match status" value="1"/>
</dbReference>
<dbReference type="Gene3D" id="3.40.50.2300">
    <property type="match status" value="1"/>
</dbReference>
<dbReference type="PANTHER" id="PTHR43047:SF72">
    <property type="entry name" value="OSMOSENSING HISTIDINE PROTEIN KINASE SLN1"/>
    <property type="match status" value="1"/>
</dbReference>
<feature type="domain" description="Response regulatory" evidence="10">
    <location>
        <begin position="524"/>
        <end position="647"/>
    </location>
</feature>
<comment type="subcellular location">
    <subcellularLocation>
        <location evidence="2">Membrane</location>
    </subcellularLocation>
</comment>
<dbReference type="SUPFAM" id="SSF47384">
    <property type="entry name" value="Homodimeric domain of signal transducing histidine kinase"/>
    <property type="match status" value="1"/>
</dbReference>
<feature type="modified residue" description="4-aspartylphosphate" evidence="7">
    <location>
        <position position="578"/>
    </location>
</feature>
<dbReference type="GO" id="GO:0009927">
    <property type="term" value="F:histidine phosphotransfer kinase activity"/>
    <property type="evidence" value="ECO:0007669"/>
    <property type="project" value="TreeGrafter"/>
</dbReference>
<dbReference type="Gene3D" id="6.10.340.10">
    <property type="match status" value="1"/>
</dbReference>
<dbReference type="InterPro" id="IPR003594">
    <property type="entry name" value="HATPase_dom"/>
</dbReference>
<evidence type="ECO:0000259" key="9">
    <source>
        <dbReference type="PROSITE" id="PS50109"/>
    </source>
</evidence>
<reference evidence="12 13" key="1">
    <citation type="submission" date="2022-12" db="EMBL/GenBank/DDBJ databases">
        <title>Dasania phycosphaerae sp. nov., isolated from particulate material of the south coast of Korea.</title>
        <authorList>
            <person name="Jiang Y."/>
        </authorList>
    </citation>
    <scope>NUCLEOTIDE SEQUENCE [LARGE SCALE GENOMIC DNA]</scope>
    <source>
        <strain evidence="12 13">GY-19</strain>
    </source>
</reference>
<dbReference type="Gene3D" id="1.10.287.130">
    <property type="match status" value="1"/>
</dbReference>
<evidence type="ECO:0000256" key="8">
    <source>
        <dbReference type="SAM" id="Phobius"/>
    </source>
</evidence>
<gene>
    <name evidence="12" type="ORF">O0V09_15180</name>
</gene>
<dbReference type="Proteomes" id="UP001069090">
    <property type="component" value="Unassembled WGS sequence"/>
</dbReference>
<evidence type="ECO:0000256" key="7">
    <source>
        <dbReference type="PROSITE-ProRule" id="PRU00169"/>
    </source>
</evidence>
<feature type="domain" description="HAMP" evidence="11">
    <location>
        <begin position="191"/>
        <end position="244"/>
    </location>
</feature>
<dbReference type="CDD" id="cd00082">
    <property type="entry name" value="HisKA"/>
    <property type="match status" value="1"/>
</dbReference>
<dbReference type="GO" id="GO:0005886">
    <property type="term" value="C:plasma membrane"/>
    <property type="evidence" value="ECO:0007669"/>
    <property type="project" value="TreeGrafter"/>
</dbReference>
<dbReference type="PROSITE" id="PS50110">
    <property type="entry name" value="RESPONSE_REGULATORY"/>
    <property type="match status" value="1"/>
</dbReference>
<dbReference type="GO" id="GO:0000155">
    <property type="term" value="F:phosphorelay sensor kinase activity"/>
    <property type="evidence" value="ECO:0007669"/>
    <property type="project" value="InterPro"/>
</dbReference>
<dbReference type="InterPro" id="IPR036890">
    <property type="entry name" value="HATPase_C_sf"/>
</dbReference>
<dbReference type="PANTHER" id="PTHR43047">
    <property type="entry name" value="TWO-COMPONENT HISTIDINE PROTEIN KINASE"/>
    <property type="match status" value="1"/>
</dbReference>
<comment type="catalytic activity">
    <reaction evidence="1">
        <text>ATP + protein L-histidine = ADP + protein N-phospho-L-histidine.</text>
        <dbReference type="EC" id="2.7.13.3"/>
    </reaction>
</comment>
<sequence length="652" mass="72890">MNSKKRISYKTLLCASVVLISIVIYAPIIFTIHHQNVKLVELGLKNIKGITELYSTNILAYAIEAGNKEIINATLDDLKGYSFIYSITVLDSNNNIIGFVKSDGYDVVEVSDLSSKELPIYSASSITRSVIENDILNEDSDSPDRKHVGTLLISYTDIFGANAAISPILKSLLFSFLFGVITVVIFFVVLRSIIRNFSNMVVSANRLARGERGIRLSEDSTIREIAQFSESFNTISKELEKNWSDIEHQEQLYELKHNILQIAAHELRTPIGSIKTFLDIAIHHNSEKRHADVLSTLKKCFSDIAVLDRHIISILSLSALENGSLTRNDDWVDVRKLFSDLDKQFSVKCKAKQTVSWNCFAVGNMCDQVYIDYDLVSIIVSNAIDNAVKYTNRGFVKVSYKVEDKALLVTVHDSGVGLTEKDIEVLTARPNQLQNHIKRKRDGWGIGMATMHKFADFLGGTIEIESKMDFGTKVSIRIPADCKSELIAIENETALESRTEVVSVGNGLGFSSSYVHNVVEGGLKVLVIDNDAQYLSQMEELLSPDFLRRKDVQVTFCSSSSDAIRHVEDFEFDLLLIDYHMPGMDGLQFLRFLHDNEHECKDATKIVISADANIPEAVRSEMLSMADKVMSKGITSADIRNMIRAISLRSVS</sequence>
<keyword evidence="8" id="KW-0812">Transmembrane</keyword>
<dbReference type="EMBL" id="JAPTGG010000013">
    <property type="protein sequence ID" value="MCZ0866554.1"/>
    <property type="molecule type" value="Genomic_DNA"/>
</dbReference>
<dbReference type="InterPro" id="IPR004358">
    <property type="entry name" value="Sig_transdc_His_kin-like_C"/>
</dbReference>
<dbReference type="Pfam" id="PF00072">
    <property type="entry name" value="Response_reg"/>
    <property type="match status" value="1"/>
</dbReference>
<dbReference type="InterPro" id="IPR003661">
    <property type="entry name" value="HisK_dim/P_dom"/>
</dbReference>
<feature type="domain" description="Histidine kinase" evidence="9">
    <location>
        <begin position="262"/>
        <end position="482"/>
    </location>
</feature>
<dbReference type="PROSITE" id="PS50885">
    <property type="entry name" value="HAMP"/>
    <property type="match status" value="1"/>
</dbReference>
<dbReference type="AlphaFoldDB" id="A0A9J6RQC5"/>
<evidence type="ECO:0000313" key="12">
    <source>
        <dbReference type="EMBL" id="MCZ0866554.1"/>
    </source>
</evidence>
<keyword evidence="6 12" id="KW-0418">Kinase</keyword>
<dbReference type="InterPro" id="IPR003660">
    <property type="entry name" value="HAMP_dom"/>
</dbReference>
<feature type="transmembrane region" description="Helical" evidence="8">
    <location>
        <begin position="12"/>
        <end position="32"/>
    </location>
</feature>
<dbReference type="InterPro" id="IPR036097">
    <property type="entry name" value="HisK_dim/P_sf"/>
</dbReference>
<dbReference type="SUPFAM" id="SSF55874">
    <property type="entry name" value="ATPase domain of HSP90 chaperone/DNA topoisomerase II/histidine kinase"/>
    <property type="match status" value="1"/>
</dbReference>
<protein>
    <recommendedName>
        <fullName evidence="3">histidine kinase</fullName>
        <ecNumber evidence="3">2.7.13.3</ecNumber>
    </recommendedName>
</protein>
<keyword evidence="8" id="KW-1133">Transmembrane helix</keyword>
<dbReference type="Gene3D" id="3.30.565.10">
    <property type="entry name" value="Histidine kinase-like ATPase, C-terminal domain"/>
    <property type="match status" value="1"/>
</dbReference>
<name>A0A9J6RQC5_9GAMM</name>
<comment type="caution">
    <text evidence="12">The sequence shown here is derived from an EMBL/GenBank/DDBJ whole genome shotgun (WGS) entry which is preliminary data.</text>
</comment>
<dbReference type="SMART" id="SM00448">
    <property type="entry name" value="REC"/>
    <property type="match status" value="1"/>
</dbReference>
<dbReference type="InterPro" id="IPR011006">
    <property type="entry name" value="CheY-like_superfamily"/>
</dbReference>
<evidence type="ECO:0000313" key="13">
    <source>
        <dbReference type="Proteomes" id="UP001069090"/>
    </source>
</evidence>
<dbReference type="InterPro" id="IPR001789">
    <property type="entry name" value="Sig_transdc_resp-reg_receiver"/>
</dbReference>
<evidence type="ECO:0000256" key="4">
    <source>
        <dbReference type="ARBA" id="ARBA00022553"/>
    </source>
</evidence>
<feature type="transmembrane region" description="Helical" evidence="8">
    <location>
        <begin position="172"/>
        <end position="190"/>
    </location>
</feature>
<dbReference type="PROSITE" id="PS50109">
    <property type="entry name" value="HIS_KIN"/>
    <property type="match status" value="1"/>
</dbReference>
<dbReference type="Pfam" id="PF02518">
    <property type="entry name" value="HATPase_c"/>
    <property type="match status" value="1"/>
</dbReference>
<evidence type="ECO:0000256" key="6">
    <source>
        <dbReference type="ARBA" id="ARBA00022777"/>
    </source>
</evidence>
<evidence type="ECO:0000256" key="1">
    <source>
        <dbReference type="ARBA" id="ARBA00000085"/>
    </source>
</evidence>
<evidence type="ECO:0000256" key="3">
    <source>
        <dbReference type="ARBA" id="ARBA00012438"/>
    </source>
</evidence>
<dbReference type="InterPro" id="IPR005467">
    <property type="entry name" value="His_kinase_dom"/>
</dbReference>
<accession>A0A9J6RQC5</accession>
<evidence type="ECO:0000256" key="2">
    <source>
        <dbReference type="ARBA" id="ARBA00004370"/>
    </source>
</evidence>
<dbReference type="PRINTS" id="PR00344">
    <property type="entry name" value="BCTRLSENSOR"/>
</dbReference>
<dbReference type="SUPFAM" id="SSF52172">
    <property type="entry name" value="CheY-like"/>
    <property type="match status" value="1"/>
</dbReference>
<dbReference type="RefSeq" id="WP_268905224.1">
    <property type="nucleotide sequence ID" value="NZ_JAPTGG010000013.1"/>
</dbReference>
<keyword evidence="4 7" id="KW-0597">Phosphoprotein</keyword>
<dbReference type="SMART" id="SM00387">
    <property type="entry name" value="HATPase_c"/>
    <property type="match status" value="1"/>
</dbReference>
<organism evidence="12 13">
    <name type="scientific">Dasania phycosphaerae</name>
    <dbReference type="NCBI Taxonomy" id="2950436"/>
    <lineage>
        <taxon>Bacteria</taxon>
        <taxon>Pseudomonadati</taxon>
        <taxon>Pseudomonadota</taxon>
        <taxon>Gammaproteobacteria</taxon>
        <taxon>Cellvibrionales</taxon>
        <taxon>Spongiibacteraceae</taxon>
        <taxon>Dasania</taxon>
    </lineage>
</organism>
<keyword evidence="8" id="KW-0472">Membrane</keyword>
<proteinExistence type="predicted"/>
<dbReference type="EC" id="2.7.13.3" evidence="3"/>
<evidence type="ECO:0000259" key="10">
    <source>
        <dbReference type="PROSITE" id="PS50110"/>
    </source>
</evidence>